<comment type="caution">
    <text evidence="2">The sequence shown here is derived from an EMBL/GenBank/DDBJ whole genome shotgun (WGS) entry which is preliminary data.</text>
</comment>
<protein>
    <submittedName>
        <fullName evidence="2">ATP-binding protein</fullName>
    </submittedName>
</protein>
<name>A0A7C5JVU1_THELI</name>
<dbReference type="InterPro" id="IPR011579">
    <property type="entry name" value="ATPase_dom"/>
</dbReference>
<dbReference type="Gene3D" id="3.40.50.300">
    <property type="entry name" value="P-loop containing nucleotide triphosphate hydrolases"/>
    <property type="match status" value="1"/>
</dbReference>
<dbReference type="PANTHER" id="PTHR34301:SF8">
    <property type="entry name" value="ATPASE DOMAIN-CONTAINING PROTEIN"/>
    <property type="match status" value="1"/>
</dbReference>
<keyword evidence="2" id="KW-0547">Nucleotide-binding</keyword>
<accession>A0A7C5JVU1</accession>
<evidence type="ECO:0000259" key="1">
    <source>
        <dbReference type="Pfam" id="PF01637"/>
    </source>
</evidence>
<feature type="domain" description="ATPase" evidence="1">
    <location>
        <begin position="13"/>
        <end position="260"/>
    </location>
</feature>
<dbReference type="PANTHER" id="PTHR34301">
    <property type="entry name" value="DNA-BINDING PROTEIN-RELATED"/>
    <property type="match status" value="1"/>
</dbReference>
<dbReference type="SUPFAM" id="SSF52540">
    <property type="entry name" value="P-loop containing nucleoside triphosphate hydrolases"/>
    <property type="match status" value="1"/>
</dbReference>
<reference evidence="2" key="1">
    <citation type="journal article" date="2020" name="mSystems">
        <title>Genome- and Community-Level Interaction Insights into Carbon Utilization and Element Cycling Functions of Hydrothermarchaeota in Hydrothermal Sediment.</title>
        <authorList>
            <person name="Zhou Z."/>
            <person name="Liu Y."/>
            <person name="Xu W."/>
            <person name="Pan J."/>
            <person name="Luo Z.H."/>
            <person name="Li M."/>
        </authorList>
    </citation>
    <scope>NUCLEOTIDE SEQUENCE [LARGE SCALE GENOMIC DNA]</scope>
    <source>
        <strain evidence="2">HyVt-93</strain>
    </source>
</reference>
<evidence type="ECO:0000313" key="2">
    <source>
        <dbReference type="EMBL" id="HHI00077.1"/>
    </source>
</evidence>
<proteinExistence type="predicted"/>
<dbReference type="InterPro" id="IPR027417">
    <property type="entry name" value="P-loop_NTPase"/>
</dbReference>
<gene>
    <name evidence="2" type="ORF">ENL40_01145</name>
</gene>
<dbReference type="Pfam" id="PF01637">
    <property type="entry name" value="ATPase_2"/>
    <property type="match status" value="1"/>
</dbReference>
<dbReference type="GO" id="GO:0005524">
    <property type="term" value="F:ATP binding"/>
    <property type="evidence" value="ECO:0007669"/>
    <property type="project" value="UniProtKB-KW"/>
</dbReference>
<dbReference type="EMBL" id="DRTU01000054">
    <property type="protein sequence ID" value="HHI00077.1"/>
    <property type="molecule type" value="Genomic_DNA"/>
</dbReference>
<keyword evidence="2" id="KW-0067">ATP-binding</keyword>
<sequence>MVQIGAPALGEDFHDRTRELETLKKRILSTSILLTAPRRFGKTSLLRKFEKQMKEERYNVIYLDVMHVYSPERFVHELALAAYDEASIRDKFLQNIKEIFKKLAGALNIEGSVPGASIKLELSRILESEVNEKTWQDHGREIIKSITASSEKTPVIIILDELPEAVANMSREDRDALGFLQWFRSIRQSIDNIRFIVAGSTSFENVVKSISKRGSYINDLHRIDLSGFSYDDAMEFLKKAFKDEELPFSEDVGRRILELVGEPYVPYFLAVFVGLISEELREVSEPDAILNSLEELYWSKLLGNEGSRYFQDYWDRLRIYYSEYLTPVREILNEASKSDEGIRVDTAKEIFIKYTELSSEEVNDKFNVIIKDLENDFYLQRRGEYLVFQSKLMKDWWRLNHG</sequence>
<organism evidence="2">
    <name type="scientific">Thermococcus litoralis</name>
    <dbReference type="NCBI Taxonomy" id="2265"/>
    <lineage>
        <taxon>Archaea</taxon>
        <taxon>Methanobacteriati</taxon>
        <taxon>Methanobacteriota</taxon>
        <taxon>Thermococci</taxon>
        <taxon>Thermococcales</taxon>
        <taxon>Thermococcaceae</taxon>
        <taxon>Thermococcus</taxon>
    </lineage>
</organism>
<dbReference type="Proteomes" id="UP000886217">
    <property type="component" value="Unassembled WGS sequence"/>
</dbReference>
<dbReference type="AlphaFoldDB" id="A0A7C5JVU1"/>